<evidence type="ECO:0000256" key="2">
    <source>
        <dbReference type="SAM" id="SignalP"/>
    </source>
</evidence>
<proteinExistence type="predicted"/>
<comment type="caution">
    <text evidence="3">The sequence shown here is derived from an EMBL/GenBank/DDBJ whole genome shotgun (WGS) entry which is preliminary data.</text>
</comment>
<evidence type="ECO:0000313" key="3">
    <source>
        <dbReference type="EMBL" id="MTV37471.1"/>
    </source>
</evidence>
<evidence type="ECO:0000256" key="1">
    <source>
        <dbReference type="SAM" id="MobiDB-lite"/>
    </source>
</evidence>
<feature type="chain" id="PRO_5026971608" evidence="2">
    <location>
        <begin position="23"/>
        <end position="90"/>
    </location>
</feature>
<reference evidence="3 4" key="1">
    <citation type="submission" date="2019-11" db="EMBL/GenBank/DDBJ databases">
        <title>Type strains purchased from KCTC, JCM and DSMZ.</title>
        <authorList>
            <person name="Lu H."/>
        </authorList>
    </citation>
    <scope>NUCLEOTIDE SEQUENCE [LARGE SCALE GENOMIC DNA]</scope>
    <source>
        <strain evidence="3 4">KCTC 22382</strain>
    </source>
</reference>
<dbReference type="PROSITE" id="PS51257">
    <property type="entry name" value="PROKAR_LIPOPROTEIN"/>
    <property type="match status" value="1"/>
</dbReference>
<feature type="signal peptide" evidence="2">
    <location>
        <begin position="1"/>
        <end position="22"/>
    </location>
</feature>
<feature type="region of interest" description="Disordered" evidence="1">
    <location>
        <begin position="20"/>
        <end position="52"/>
    </location>
</feature>
<dbReference type="AlphaFoldDB" id="A0A6L6PFY7"/>
<dbReference type="EMBL" id="WNKY01000005">
    <property type="protein sequence ID" value="MTV37471.1"/>
    <property type="molecule type" value="Genomic_DNA"/>
</dbReference>
<accession>A0A6L6PFY7</accession>
<feature type="compositionally biased region" description="Pro residues" evidence="1">
    <location>
        <begin position="25"/>
        <end position="40"/>
    </location>
</feature>
<protein>
    <submittedName>
        <fullName evidence="3">Uncharacterized protein</fullName>
    </submittedName>
</protein>
<name>A0A6L6PFY7_9BURK</name>
<evidence type="ECO:0000313" key="4">
    <source>
        <dbReference type="Proteomes" id="UP000475582"/>
    </source>
</evidence>
<dbReference type="RefSeq" id="WP_155462941.1">
    <property type="nucleotide sequence ID" value="NZ_WNKY01000005.1"/>
</dbReference>
<dbReference type="OrthoDB" id="9157527at2"/>
<organism evidence="3 4">
    <name type="scientific">Duganella radicis</name>
    <dbReference type="NCBI Taxonomy" id="551988"/>
    <lineage>
        <taxon>Bacteria</taxon>
        <taxon>Pseudomonadati</taxon>
        <taxon>Pseudomonadota</taxon>
        <taxon>Betaproteobacteria</taxon>
        <taxon>Burkholderiales</taxon>
        <taxon>Oxalobacteraceae</taxon>
        <taxon>Telluria group</taxon>
        <taxon>Duganella</taxon>
    </lineage>
</organism>
<dbReference type="Proteomes" id="UP000475582">
    <property type="component" value="Unassembled WGS sequence"/>
</dbReference>
<sequence length="90" mass="9404">MKLIQHWMLCAALAACTLSASAQNNPPPPPDGQPPGPPPEAIAACKGKAEGAKVEFKGRRGETVKGTCKKMRDLIVAVPEGGRPPPPPRD</sequence>
<keyword evidence="2" id="KW-0732">Signal</keyword>
<keyword evidence="4" id="KW-1185">Reference proteome</keyword>
<gene>
    <name evidence="3" type="ORF">GM676_07725</name>
</gene>